<sequence>MEVDDQVETKRQEEEKEGTCSNGEAAFTSRPLETQGNLAFLDCSPRALKGNVHSRNVTEMNRTDKAQVPVGFHSKGHGMPSAHSPAEGVLPFGKPDPAPAVLPGPVPGCSHWPEKAASRVLGKDHLPSSSGILQLS</sequence>
<comment type="similarity">
    <text evidence="1">Belongs to the UPF0607 family.</text>
</comment>
<accession>A0ABQ9UQS7</accession>
<gene>
    <name evidence="3" type="ORF">P7K49_020773</name>
</gene>
<dbReference type="EMBL" id="JASSZA010000010">
    <property type="protein sequence ID" value="KAK2099425.1"/>
    <property type="molecule type" value="Genomic_DNA"/>
</dbReference>
<keyword evidence="4" id="KW-1185">Reference proteome</keyword>
<reference evidence="3 4" key="1">
    <citation type="submission" date="2023-05" db="EMBL/GenBank/DDBJ databases">
        <title>B98-5 Cell Line De Novo Hybrid Assembly: An Optical Mapping Approach.</title>
        <authorList>
            <person name="Kananen K."/>
            <person name="Auerbach J.A."/>
            <person name="Kautto E."/>
            <person name="Blachly J.S."/>
        </authorList>
    </citation>
    <scope>NUCLEOTIDE SEQUENCE [LARGE SCALE GENOMIC DNA]</scope>
    <source>
        <strain evidence="3">B95-8</strain>
        <tissue evidence="3">Cell line</tissue>
    </source>
</reference>
<proteinExistence type="inferred from homology"/>
<dbReference type="Pfam" id="PF15229">
    <property type="entry name" value="POM121"/>
    <property type="match status" value="1"/>
</dbReference>
<dbReference type="InterPro" id="IPR043220">
    <property type="entry name" value="POM121-like_prot_1"/>
</dbReference>
<feature type="region of interest" description="Disordered" evidence="2">
    <location>
        <begin position="54"/>
        <end position="96"/>
    </location>
</feature>
<dbReference type="PANTHER" id="PTHR15566:SF7">
    <property type="entry name" value="UPF0607 PROTEIN ENSP00000332738-RELATED"/>
    <property type="match status" value="1"/>
</dbReference>
<evidence type="ECO:0000256" key="2">
    <source>
        <dbReference type="SAM" id="MobiDB-lite"/>
    </source>
</evidence>
<organism evidence="3 4">
    <name type="scientific">Saguinus oedipus</name>
    <name type="common">Cotton-top tamarin</name>
    <name type="synonym">Oedipomidas oedipus</name>
    <dbReference type="NCBI Taxonomy" id="9490"/>
    <lineage>
        <taxon>Eukaryota</taxon>
        <taxon>Metazoa</taxon>
        <taxon>Chordata</taxon>
        <taxon>Craniata</taxon>
        <taxon>Vertebrata</taxon>
        <taxon>Euteleostomi</taxon>
        <taxon>Mammalia</taxon>
        <taxon>Eutheria</taxon>
        <taxon>Euarchontoglires</taxon>
        <taxon>Primates</taxon>
        <taxon>Haplorrhini</taxon>
        <taxon>Platyrrhini</taxon>
        <taxon>Cebidae</taxon>
        <taxon>Callitrichinae</taxon>
        <taxon>Saguinus</taxon>
    </lineage>
</organism>
<evidence type="ECO:0000313" key="3">
    <source>
        <dbReference type="EMBL" id="KAK2099425.1"/>
    </source>
</evidence>
<feature type="compositionally biased region" description="Basic and acidic residues" evidence="2">
    <location>
        <begin position="7"/>
        <end position="18"/>
    </location>
</feature>
<feature type="region of interest" description="Disordered" evidence="2">
    <location>
        <begin position="1"/>
        <end position="31"/>
    </location>
</feature>
<evidence type="ECO:0000256" key="1">
    <source>
        <dbReference type="ARBA" id="ARBA00038278"/>
    </source>
</evidence>
<name>A0ABQ9UQS7_SAGOE</name>
<evidence type="ECO:0000313" key="4">
    <source>
        <dbReference type="Proteomes" id="UP001266305"/>
    </source>
</evidence>
<protein>
    <submittedName>
        <fullName evidence="3">Uncharacterized protein</fullName>
    </submittedName>
</protein>
<dbReference type="Proteomes" id="UP001266305">
    <property type="component" value="Unassembled WGS sequence"/>
</dbReference>
<comment type="caution">
    <text evidence="3">The sequence shown here is derived from an EMBL/GenBank/DDBJ whole genome shotgun (WGS) entry which is preliminary data.</text>
</comment>
<dbReference type="PANTHER" id="PTHR15566">
    <property type="entry name" value="POM121-LIKE"/>
    <property type="match status" value="1"/>
</dbReference>